<dbReference type="Pfam" id="PF02525">
    <property type="entry name" value="Flavodoxin_2"/>
    <property type="match status" value="1"/>
</dbReference>
<reference evidence="2" key="1">
    <citation type="submission" date="2019-11" db="EMBL/GenBank/DDBJ databases">
        <authorList>
            <person name="Feng L."/>
        </authorList>
    </citation>
    <scope>NUCLEOTIDE SEQUENCE</scope>
    <source>
        <strain evidence="2">AcaccaeLFYP115</strain>
    </source>
</reference>
<dbReference type="GO" id="GO:0016491">
    <property type="term" value="F:oxidoreductase activity"/>
    <property type="evidence" value="ECO:0007669"/>
    <property type="project" value="UniProtKB-KW"/>
</dbReference>
<protein>
    <submittedName>
        <fullName evidence="2">FMN-dependent NADH-azoreductase 1</fullName>
        <ecNumber evidence="2">1.7.-.-</ecNumber>
    </submittedName>
</protein>
<evidence type="ECO:0000313" key="2">
    <source>
        <dbReference type="EMBL" id="VYT38329.1"/>
    </source>
</evidence>
<dbReference type="GeneID" id="69468869"/>
<keyword evidence="2" id="KW-0560">Oxidoreductase</keyword>
<dbReference type="EMBL" id="CACRSQ010000009">
    <property type="protein sequence ID" value="VYT38329.1"/>
    <property type="molecule type" value="Genomic_DNA"/>
</dbReference>
<dbReference type="SUPFAM" id="SSF52218">
    <property type="entry name" value="Flavoproteins"/>
    <property type="match status" value="1"/>
</dbReference>
<dbReference type="AlphaFoldDB" id="A0A6N2W6I4"/>
<dbReference type="PANTHER" id="PTHR43741:SF4">
    <property type="entry name" value="FMN-DEPENDENT NADH:QUINONE OXIDOREDUCTASE"/>
    <property type="match status" value="1"/>
</dbReference>
<dbReference type="InterPro" id="IPR003680">
    <property type="entry name" value="Flavodoxin_fold"/>
</dbReference>
<accession>A0A6N2W6I4</accession>
<dbReference type="RefSeq" id="WP_006566399.1">
    <property type="nucleotide sequence ID" value="NZ_BAABRZ010000006.1"/>
</dbReference>
<feature type="domain" description="Flavodoxin-like fold" evidence="1">
    <location>
        <begin position="3"/>
        <end position="188"/>
    </location>
</feature>
<evidence type="ECO:0000259" key="1">
    <source>
        <dbReference type="Pfam" id="PF02525"/>
    </source>
</evidence>
<name>A0A6N2W6I4_9FIRM</name>
<dbReference type="Gene3D" id="3.40.50.360">
    <property type="match status" value="1"/>
</dbReference>
<dbReference type="PANTHER" id="PTHR43741">
    <property type="entry name" value="FMN-DEPENDENT NADH-AZOREDUCTASE 1"/>
    <property type="match status" value="1"/>
</dbReference>
<proteinExistence type="predicted"/>
<dbReference type="InterPro" id="IPR029039">
    <property type="entry name" value="Flavoprotein-like_sf"/>
</dbReference>
<dbReference type="InterPro" id="IPR050104">
    <property type="entry name" value="FMN-dep_NADH:Q_OxRdtase_AzoR1"/>
</dbReference>
<dbReference type="EC" id="1.7.-.-" evidence="2"/>
<organism evidence="2">
    <name type="scientific">Anaerostipes caccae</name>
    <dbReference type="NCBI Taxonomy" id="105841"/>
    <lineage>
        <taxon>Bacteria</taxon>
        <taxon>Bacillati</taxon>
        <taxon>Bacillota</taxon>
        <taxon>Clostridia</taxon>
        <taxon>Lachnospirales</taxon>
        <taxon>Lachnospiraceae</taxon>
        <taxon>Anaerostipes</taxon>
    </lineage>
</organism>
<gene>
    <name evidence="2" type="primary">azoR1</name>
    <name evidence="2" type="ORF">ACLFYP115_03089</name>
</gene>
<sequence>MKSILFVNGCIRGEESRTLLMARRFLDCLRGKYEITEVNGLCLPLDREALKKRDRLAAQGNWDDPVFDEARTFLEADIVVLAAPFWEGTFPAAVHAYIEQICVTGLTFGYREDGTAEGYGKAKRAIFFSTRGGIYSEGPNKKDDHAGKFLDSVFRMLGIQRTDVVTAEGLDIIGNDVGLIMDQAVREAELLAGTF</sequence>